<dbReference type="AlphaFoldDB" id="C9MPI4"/>
<evidence type="ECO:0000313" key="1">
    <source>
        <dbReference type="EMBL" id="EEX18581.1"/>
    </source>
</evidence>
<reference evidence="1 2" key="1">
    <citation type="submission" date="2009-09" db="EMBL/GenBank/DDBJ databases">
        <authorList>
            <person name="Weinstock G."/>
            <person name="Sodergren E."/>
            <person name="Clifton S."/>
            <person name="Fulton L."/>
            <person name="Fulton B."/>
            <person name="Courtney L."/>
            <person name="Fronick C."/>
            <person name="Harrison M."/>
            <person name="Strong C."/>
            <person name="Farmer C."/>
            <person name="Delahaunty K."/>
            <person name="Markovic C."/>
            <person name="Hall O."/>
            <person name="Minx P."/>
            <person name="Tomlinson C."/>
            <person name="Mitreva M."/>
            <person name="Nelson J."/>
            <person name="Hou S."/>
            <person name="Wollam A."/>
            <person name="Pepin K.H."/>
            <person name="Johnson M."/>
            <person name="Bhonagiri V."/>
            <person name="Nash W.E."/>
            <person name="Warren W."/>
            <person name="Chinwalla A."/>
            <person name="Mardis E.R."/>
            <person name="Wilson R.K."/>
        </authorList>
    </citation>
    <scope>NUCLEOTIDE SEQUENCE [LARGE SCALE GENOMIC DNA]</scope>
    <source>
        <strain evidence="1 2">F0319</strain>
    </source>
</reference>
<dbReference type="HOGENOM" id="CLU_2882221_0_0_10"/>
<evidence type="ECO:0000313" key="2">
    <source>
        <dbReference type="Proteomes" id="UP000003327"/>
    </source>
</evidence>
<gene>
    <name evidence="1" type="ORF">HMPREF0973_01525</name>
</gene>
<proteinExistence type="predicted"/>
<name>C9MPI4_9BACT</name>
<keyword evidence="2" id="KW-1185">Reference proteome</keyword>
<organism evidence="1 2">
    <name type="scientific">Prevotella veroralis F0319</name>
    <dbReference type="NCBI Taxonomy" id="649761"/>
    <lineage>
        <taxon>Bacteria</taxon>
        <taxon>Pseudomonadati</taxon>
        <taxon>Bacteroidota</taxon>
        <taxon>Bacteroidia</taxon>
        <taxon>Bacteroidales</taxon>
        <taxon>Prevotellaceae</taxon>
        <taxon>Prevotella</taxon>
    </lineage>
</organism>
<protein>
    <submittedName>
        <fullName evidence="1">Uncharacterized protein</fullName>
    </submittedName>
</protein>
<comment type="caution">
    <text evidence="1">The sequence shown here is derived from an EMBL/GenBank/DDBJ whole genome shotgun (WGS) entry which is preliminary data.</text>
</comment>
<dbReference type="Proteomes" id="UP000003327">
    <property type="component" value="Unassembled WGS sequence"/>
</dbReference>
<sequence>MRTDEGVCPYIVGMLLFKEGVSSYRREAFFTSKKRPLQSEEGVSLFLVLLLQLTRYSLVTRKL</sequence>
<dbReference type="EMBL" id="ACVA01000033">
    <property type="protein sequence ID" value="EEX18581.1"/>
    <property type="molecule type" value="Genomic_DNA"/>
</dbReference>
<accession>C9MPI4</accession>